<evidence type="ECO:0000313" key="1">
    <source>
        <dbReference type="EMBL" id="KAJ7552160.1"/>
    </source>
</evidence>
<sequence>MRYIFIGLLLKLDFVAAFWNTRMAQKVGQKEGEQQLLQTHDGGDPISNNEHKASPSIQHSTTTVATCNLDPQMKQCLSQNFLLLQKKSAKKKTEIDERDVPILLRSMGLNPTHKQIESIIMRARESEAATTSRGHLEYENFERHVAEALIALDKEGFSRHSQDYLVAALQTISPKGQDYINPEDFKKIMMDKGICFNEEEAEKMLRVAKDKDTGKVWHEDYADILAYDGILRVLEE</sequence>
<name>A0ACC2DD84_DIPCM</name>
<comment type="caution">
    <text evidence="1">The sequence shown here is derived from an EMBL/GenBank/DDBJ whole genome shotgun (WGS) entry which is preliminary data.</text>
</comment>
<dbReference type="Proteomes" id="UP001162992">
    <property type="component" value="Chromosome 6"/>
</dbReference>
<protein>
    <submittedName>
        <fullName evidence="1">Uncharacterized protein</fullName>
    </submittedName>
</protein>
<dbReference type="EMBL" id="CM055097">
    <property type="protein sequence ID" value="KAJ7552160.1"/>
    <property type="molecule type" value="Genomic_DNA"/>
</dbReference>
<organism evidence="1 2">
    <name type="scientific">Diphasiastrum complanatum</name>
    <name type="common">Issler's clubmoss</name>
    <name type="synonym">Lycopodium complanatum</name>
    <dbReference type="NCBI Taxonomy" id="34168"/>
    <lineage>
        <taxon>Eukaryota</taxon>
        <taxon>Viridiplantae</taxon>
        <taxon>Streptophyta</taxon>
        <taxon>Embryophyta</taxon>
        <taxon>Tracheophyta</taxon>
        <taxon>Lycopodiopsida</taxon>
        <taxon>Lycopodiales</taxon>
        <taxon>Lycopodiaceae</taxon>
        <taxon>Lycopodioideae</taxon>
        <taxon>Diphasiastrum</taxon>
    </lineage>
</organism>
<evidence type="ECO:0000313" key="2">
    <source>
        <dbReference type="Proteomes" id="UP001162992"/>
    </source>
</evidence>
<reference evidence="2" key="1">
    <citation type="journal article" date="2024" name="Proc. Natl. Acad. Sci. U.S.A.">
        <title>Extraordinary preservation of gene collinearity over three hundred million years revealed in homosporous lycophytes.</title>
        <authorList>
            <person name="Li C."/>
            <person name="Wickell D."/>
            <person name="Kuo L.Y."/>
            <person name="Chen X."/>
            <person name="Nie B."/>
            <person name="Liao X."/>
            <person name="Peng D."/>
            <person name="Ji J."/>
            <person name="Jenkins J."/>
            <person name="Williams M."/>
            <person name="Shu S."/>
            <person name="Plott C."/>
            <person name="Barry K."/>
            <person name="Rajasekar S."/>
            <person name="Grimwood J."/>
            <person name="Han X."/>
            <person name="Sun S."/>
            <person name="Hou Z."/>
            <person name="He W."/>
            <person name="Dai G."/>
            <person name="Sun C."/>
            <person name="Schmutz J."/>
            <person name="Leebens-Mack J.H."/>
            <person name="Li F.W."/>
            <person name="Wang L."/>
        </authorList>
    </citation>
    <scope>NUCLEOTIDE SEQUENCE [LARGE SCALE GENOMIC DNA]</scope>
    <source>
        <strain evidence="2">cv. PW_Plant_1</strain>
    </source>
</reference>
<accession>A0ACC2DD84</accession>
<gene>
    <name evidence="1" type="ORF">O6H91_06G044600</name>
</gene>
<proteinExistence type="predicted"/>
<keyword evidence="2" id="KW-1185">Reference proteome</keyword>